<dbReference type="Pfam" id="PF00642">
    <property type="entry name" value="zf-CCCH"/>
    <property type="match status" value="2"/>
</dbReference>
<evidence type="ECO:0000256" key="1">
    <source>
        <dbReference type="ARBA" id="ARBA00022723"/>
    </source>
</evidence>
<dbReference type="GO" id="GO:0003729">
    <property type="term" value="F:mRNA binding"/>
    <property type="evidence" value="ECO:0007669"/>
    <property type="project" value="InterPro"/>
</dbReference>
<dbReference type="SMART" id="SM00356">
    <property type="entry name" value="ZnF_C3H1"/>
    <property type="match status" value="3"/>
</dbReference>
<dbReference type="VEuPathDB" id="CryptoDB:Vbra_6028"/>
<feature type="region of interest" description="Disordered" evidence="6">
    <location>
        <begin position="13"/>
        <end position="50"/>
    </location>
</feature>
<dbReference type="Gene3D" id="3.30.1370.210">
    <property type="match status" value="1"/>
</dbReference>
<keyword evidence="4 5" id="KW-0862">Zinc</keyword>
<dbReference type="OrthoDB" id="415459at2759"/>
<evidence type="ECO:0000256" key="6">
    <source>
        <dbReference type="SAM" id="MobiDB-lite"/>
    </source>
</evidence>
<feature type="compositionally biased region" description="Low complexity" evidence="6">
    <location>
        <begin position="335"/>
        <end position="355"/>
    </location>
</feature>
<evidence type="ECO:0000256" key="2">
    <source>
        <dbReference type="ARBA" id="ARBA00022737"/>
    </source>
</evidence>
<feature type="zinc finger region" description="C3H1-type" evidence="5">
    <location>
        <begin position="111"/>
        <end position="138"/>
    </location>
</feature>
<dbReference type="InterPro" id="IPR036855">
    <property type="entry name" value="Znf_CCCH_sf"/>
</dbReference>
<evidence type="ECO:0000313" key="8">
    <source>
        <dbReference type="EMBL" id="CEM20036.1"/>
    </source>
</evidence>
<feature type="compositionally biased region" description="Low complexity" evidence="6">
    <location>
        <begin position="517"/>
        <end position="527"/>
    </location>
</feature>
<dbReference type="Proteomes" id="UP000041254">
    <property type="component" value="Unassembled WGS sequence"/>
</dbReference>
<feature type="region of interest" description="Disordered" evidence="6">
    <location>
        <begin position="312"/>
        <end position="403"/>
    </location>
</feature>
<dbReference type="Gene3D" id="4.10.1000.10">
    <property type="entry name" value="Zinc finger, CCCH-type"/>
    <property type="match status" value="1"/>
</dbReference>
<proteinExistence type="predicted"/>
<keyword evidence="3 5" id="KW-0863">Zinc-finger</keyword>
<accession>A0A0G4FXJ9</accession>
<feature type="compositionally biased region" description="Low complexity" evidence="6">
    <location>
        <begin position="608"/>
        <end position="620"/>
    </location>
</feature>
<dbReference type="InterPro" id="IPR000571">
    <property type="entry name" value="Znf_CCCH"/>
</dbReference>
<protein>
    <recommendedName>
        <fullName evidence="7">C3H1-type domain-containing protein</fullName>
    </recommendedName>
</protein>
<dbReference type="GO" id="GO:0008270">
    <property type="term" value="F:zinc ion binding"/>
    <property type="evidence" value="ECO:0007669"/>
    <property type="project" value="UniProtKB-KW"/>
</dbReference>
<gene>
    <name evidence="8" type="ORF">Vbra_6028</name>
</gene>
<feature type="region of interest" description="Disordered" evidence="6">
    <location>
        <begin position="230"/>
        <end position="284"/>
    </location>
</feature>
<dbReference type="SUPFAM" id="SSF90229">
    <property type="entry name" value="CCCH zinc finger"/>
    <property type="match status" value="2"/>
</dbReference>
<evidence type="ECO:0000256" key="5">
    <source>
        <dbReference type="PROSITE-ProRule" id="PRU00723"/>
    </source>
</evidence>
<evidence type="ECO:0000256" key="4">
    <source>
        <dbReference type="ARBA" id="ARBA00022833"/>
    </source>
</evidence>
<evidence type="ECO:0000256" key="3">
    <source>
        <dbReference type="ARBA" id="ARBA00022771"/>
    </source>
</evidence>
<feature type="zinc finger region" description="C3H1-type" evidence="5">
    <location>
        <begin position="146"/>
        <end position="173"/>
    </location>
</feature>
<feature type="region of interest" description="Disordered" evidence="6">
    <location>
        <begin position="601"/>
        <end position="620"/>
    </location>
</feature>
<dbReference type="STRING" id="1169540.A0A0G4FXJ9"/>
<feature type="domain" description="C3H1-type" evidence="7">
    <location>
        <begin position="146"/>
        <end position="173"/>
    </location>
</feature>
<name>A0A0G4FXJ9_VITBC</name>
<evidence type="ECO:0000313" key="9">
    <source>
        <dbReference type="Proteomes" id="UP000041254"/>
    </source>
</evidence>
<feature type="compositionally biased region" description="Polar residues" evidence="6">
    <location>
        <begin position="421"/>
        <end position="445"/>
    </location>
</feature>
<dbReference type="InterPro" id="IPR045877">
    <property type="entry name" value="ZFP36-like"/>
</dbReference>
<feature type="compositionally biased region" description="Low complexity" evidence="6">
    <location>
        <begin position="31"/>
        <end position="47"/>
    </location>
</feature>
<feature type="region of interest" description="Disordered" evidence="6">
    <location>
        <begin position="187"/>
        <end position="207"/>
    </location>
</feature>
<keyword evidence="9" id="KW-1185">Reference proteome</keyword>
<feature type="region of interest" description="Disordered" evidence="6">
    <location>
        <begin position="517"/>
        <end position="545"/>
    </location>
</feature>
<reference evidence="8 9" key="1">
    <citation type="submission" date="2014-11" db="EMBL/GenBank/DDBJ databases">
        <authorList>
            <person name="Zhu J."/>
            <person name="Qi W."/>
            <person name="Song R."/>
        </authorList>
    </citation>
    <scope>NUCLEOTIDE SEQUENCE [LARGE SCALE GENOMIC DNA]</scope>
</reference>
<dbReference type="PANTHER" id="PTHR12547">
    <property type="entry name" value="CCCH ZINC FINGER/TIS11-RELATED"/>
    <property type="match status" value="1"/>
</dbReference>
<sequence>MVRREIIIPVSGASSSPLPRLWPGGPAANDTTITNAEDGTTTTTTTTPSWAAVGPLDAETASQDGLTQPQKYKQQFFKTKMCPWEVQGRCHRQAQCNFAHSAEELRVAPNLTRTSLCPNLLKKGECRRADCQFAHAIRELRATGSFYKTKLCTFWGKGVCKAGVTCRYAHGQEELELFLQLRPDPLEAKANNTNSGSGSGSQEQADDKSLIDDLKHILYKNKATTVLQAINESTPPPPHKTQTTSTADSHPDGANRSGGSTVDERTGTSGPPLSHPPAPSLSFPTILTVPTKAVRPGQQGSHLMSLIRPIHTASDPIPAPPAYAPLWGADHHSQQQHQQQQQQQDGSGGLLALLTGGDGVSGVGVGAGAGVPSASSEQQHLQQQQQHQQYPLHPHMNNPHMNKRFSPFQEVTRKGEGGFMTTDTTGGSNRQPPHTTQDIRPTTRLSAGRLGGGIEIDTEGDMVARDHHVWTATTTSSGGSKVDATPMPFYQDQPGAAAVGHIPMAATAFTVTPTAAAGTGTAGSTPTANPPWHLPSLTNSPETPFLPDTPADAVCSPIQLMQVCQPAGTHGHVPPACIGVGSGVGAVSGGGSGSSPVMGVHRSGSGVSTTASTPSHASANNPAVAVSPVLPAHLLRMSSGTINEHELKAAAPTYYEE</sequence>
<feature type="compositionally biased region" description="Gly residues" evidence="6">
    <location>
        <begin position="356"/>
        <end position="369"/>
    </location>
</feature>
<keyword evidence="1 5" id="KW-0479">Metal-binding</keyword>
<evidence type="ECO:0000259" key="7">
    <source>
        <dbReference type="PROSITE" id="PS50103"/>
    </source>
</evidence>
<feature type="zinc finger region" description="C3H1-type" evidence="5">
    <location>
        <begin position="76"/>
        <end position="103"/>
    </location>
</feature>
<feature type="region of interest" description="Disordered" evidence="6">
    <location>
        <begin position="415"/>
        <end position="455"/>
    </location>
</feature>
<organism evidence="8 9">
    <name type="scientific">Vitrella brassicaformis (strain CCMP3155)</name>
    <dbReference type="NCBI Taxonomy" id="1169540"/>
    <lineage>
        <taxon>Eukaryota</taxon>
        <taxon>Sar</taxon>
        <taxon>Alveolata</taxon>
        <taxon>Colpodellida</taxon>
        <taxon>Vitrellaceae</taxon>
        <taxon>Vitrella</taxon>
    </lineage>
</organism>
<feature type="compositionally biased region" description="Low complexity" evidence="6">
    <location>
        <begin position="370"/>
        <end position="395"/>
    </location>
</feature>
<feature type="domain" description="C3H1-type" evidence="7">
    <location>
        <begin position="76"/>
        <end position="103"/>
    </location>
</feature>
<dbReference type="InParanoid" id="A0A0G4FXJ9"/>
<dbReference type="EMBL" id="CDMY01000520">
    <property type="protein sequence ID" value="CEM20036.1"/>
    <property type="molecule type" value="Genomic_DNA"/>
</dbReference>
<dbReference type="PROSITE" id="PS50103">
    <property type="entry name" value="ZF_C3H1"/>
    <property type="match status" value="3"/>
</dbReference>
<keyword evidence="2" id="KW-0677">Repeat</keyword>
<dbReference type="AlphaFoldDB" id="A0A0G4FXJ9"/>
<feature type="domain" description="C3H1-type" evidence="7">
    <location>
        <begin position="111"/>
        <end position="138"/>
    </location>
</feature>